<dbReference type="PANTHER" id="PTHR30244:SF36">
    <property type="entry name" value="3-OXO-GLUCOSE-6-PHOSPHATE:GLUTAMATE AMINOTRANSFERASE"/>
    <property type="match status" value="1"/>
</dbReference>
<protein>
    <submittedName>
        <fullName evidence="4">DegT/DnrJ/EryC1/StrS family aminotransferase</fullName>
    </submittedName>
</protein>
<evidence type="ECO:0000256" key="1">
    <source>
        <dbReference type="ARBA" id="ARBA00022898"/>
    </source>
</evidence>
<comment type="similarity">
    <text evidence="2 3">Belongs to the DegT/DnrJ/EryC1 family.</text>
</comment>
<evidence type="ECO:0000313" key="5">
    <source>
        <dbReference type="Proteomes" id="UP001500067"/>
    </source>
</evidence>
<gene>
    <name evidence="4" type="ORF">GCM10023093_17840</name>
</gene>
<keyword evidence="4" id="KW-0032">Aminotransferase</keyword>
<dbReference type="InterPro" id="IPR015421">
    <property type="entry name" value="PyrdxlP-dep_Trfase_major"/>
</dbReference>
<proteinExistence type="inferred from homology"/>
<dbReference type="Gene3D" id="3.90.1150.10">
    <property type="entry name" value="Aspartate Aminotransferase, domain 1"/>
    <property type="match status" value="1"/>
</dbReference>
<keyword evidence="1 3" id="KW-0663">Pyridoxal phosphate</keyword>
<sequence length="357" mass="38823">MNADVRAKLTPAFEQFIDSGWYILGSAVSAFEQEYAAWSGTTHCIGVANGLDALVLSLKALNIGPGDEVIVPSNTYIASWLAVSYVGATPVPVEPHAATCNIDPTLIEAAITPATRAIMPVHLYGQCCEMQQIVDIATRHGLHIVEDNAQAQGATCNGRLTGSFGAVNGTSFYPGKNLGAYGDAGAVTTSDPALDKRVRMLRNYGSEKKYYNEEKGINSRLDELQAALLSAKLPYLQQWNHERVQIAAWYNEALAGIPGLRLPQVAEGCTHVYHIYMVRTERRDELQAWLAGKGIGTLIHYPVAPHMQQAYADLGYKKGDFPLAEEIAATCLSLPLYPGLSFEAVQEIASHIKDLFR</sequence>
<evidence type="ECO:0000256" key="2">
    <source>
        <dbReference type="ARBA" id="ARBA00037999"/>
    </source>
</evidence>
<keyword evidence="5" id="KW-1185">Reference proteome</keyword>
<organism evidence="4 5">
    <name type="scientific">Nemorincola caseinilytica</name>
    <dbReference type="NCBI Taxonomy" id="2054315"/>
    <lineage>
        <taxon>Bacteria</taxon>
        <taxon>Pseudomonadati</taxon>
        <taxon>Bacteroidota</taxon>
        <taxon>Chitinophagia</taxon>
        <taxon>Chitinophagales</taxon>
        <taxon>Chitinophagaceae</taxon>
        <taxon>Nemorincola</taxon>
    </lineage>
</organism>
<dbReference type="InterPro" id="IPR000653">
    <property type="entry name" value="DegT/StrS_aminotransferase"/>
</dbReference>
<dbReference type="CDD" id="cd00616">
    <property type="entry name" value="AHBA_syn"/>
    <property type="match status" value="1"/>
</dbReference>
<accession>A0ABP8NDH2</accession>
<dbReference type="SUPFAM" id="SSF53383">
    <property type="entry name" value="PLP-dependent transferases"/>
    <property type="match status" value="1"/>
</dbReference>
<dbReference type="InterPro" id="IPR015424">
    <property type="entry name" value="PyrdxlP-dep_Trfase"/>
</dbReference>
<keyword evidence="4" id="KW-0808">Transferase</keyword>
<comment type="caution">
    <text evidence="4">The sequence shown here is derived from an EMBL/GenBank/DDBJ whole genome shotgun (WGS) entry which is preliminary data.</text>
</comment>
<dbReference type="PANTHER" id="PTHR30244">
    <property type="entry name" value="TRANSAMINASE"/>
    <property type="match status" value="1"/>
</dbReference>
<dbReference type="Proteomes" id="UP001500067">
    <property type="component" value="Unassembled WGS sequence"/>
</dbReference>
<dbReference type="EMBL" id="BAABFA010000010">
    <property type="protein sequence ID" value="GAA4465507.1"/>
    <property type="molecule type" value="Genomic_DNA"/>
</dbReference>
<reference evidence="5" key="1">
    <citation type="journal article" date="2019" name="Int. J. Syst. Evol. Microbiol.">
        <title>The Global Catalogue of Microorganisms (GCM) 10K type strain sequencing project: providing services to taxonomists for standard genome sequencing and annotation.</title>
        <authorList>
            <consortium name="The Broad Institute Genomics Platform"/>
            <consortium name="The Broad Institute Genome Sequencing Center for Infectious Disease"/>
            <person name="Wu L."/>
            <person name="Ma J."/>
        </authorList>
    </citation>
    <scope>NUCLEOTIDE SEQUENCE [LARGE SCALE GENOMIC DNA]</scope>
    <source>
        <strain evidence="5">JCM 32105</strain>
    </source>
</reference>
<dbReference type="PIRSF" id="PIRSF000390">
    <property type="entry name" value="PLP_StrS"/>
    <property type="match status" value="1"/>
</dbReference>
<evidence type="ECO:0000256" key="3">
    <source>
        <dbReference type="RuleBase" id="RU004508"/>
    </source>
</evidence>
<dbReference type="Pfam" id="PF01041">
    <property type="entry name" value="DegT_DnrJ_EryC1"/>
    <property type="match status" value="1"/>
</dbReference>
<dbReference type="GO" id="GO:0008483">
    <property type="term" value="F:transaminase activity"/>
    <property type="evidence" value="ECO:0007669"/>
    <property type="project" value="UniProtKB-KW"/>
</dbReference>
<dbReference type="Gene3D" id="3.40.640.10">
    <property type="entry name" value="Type I PLP-dependent aspartate aminotransferase-like (Major domain)"/>
    <property type="match status" value="1"/>
</dbReference>
<evidence type="ECO:0000313" key="4">
    <source>
        <dbReference type="EMBL" id="GAA4465507.1"/>
    </source>
</evidence>
<name>A0ABP8NDH2_9BACT</name>
<dbReference type="InterPro" id="IPR015422">
    <property type="entry name" value="PyrdxlP-dep_Trfase_small"/>
</dbReference>